<dbReference type="EMBL" id="BAAATD010000003">
    <property type="protein sequence ID" value="GAA2594683.1"/>
    <property type="molecule type" value="Genomic_DNA"/>
</dbReference>
<sequence>MNDMPASGPIDGVNVQVPNVARIYDYLLGGKDNYAADRDAAERLLAVAPETAATVRENRAFLRRAVRLLAAEGVRQFVDIGAGLPTQANVHEVAREIAPDTRVVYVDNDPVVVAHGRALLTDSPQVTVLEGDLRRPVDIFADPALRALIDLDRPVAVLMLAVLHFVTDDQDPASIVRRVRELLPPGSALILSHVTSEGNRAEAASTAKNVYDHATASIALRTRPEILAFFEGFELEEPGLVYAPEWRPDGTEPIASPPEASFLFAGVGRR</sequence>
<evidence type="ECO:0000313" key="2">
    <source>
        <dbReference type="Proteomes" id="UP001501509"/>
    </source>
</evidence>
<keyword evidence="2" id="KW-1185">Reference proteome</keyword>
<dbReference type="SUPFAM" id="SSF53335">
    <property type="entry name" value="S-adenosyl-L-methionine-dependent methyltransferases"/>
    <property type="match status" value="1"/>
</dbReference>
<accession>A0ABN3PPV5</accession>
<proteinExistence type="predicted"/>
<evidence type="ECO:0000313" key="1">
    <source>
        <dbReference type="EMBL" id="GAA2594683.1"/>
    </source>
</evidence>
<dbReference type="Pfam" id="PF04672">
    <property type="entry name" value="Methyltransf_19"/>
    <property type="match status" value="1"/>
</dbReference>
<gene>
    <name evidence="1" type="ORF">GCM10010411_29900</name>
</gene>
<keyword evidence="1" id="KW-0808">Transferase</keyword>
<organism evidence="1 2">
    <name type="scientific">Actinomadura fulvescens</name>
    <dbReference type="NCBI Taxonomy" id="46160"/>
    <lineage>
        <taxon>Bacteria</taxon>
        <taxon>Bacillati</taxon>
        <taxon>Actinomycetota</taxon>
        <taxon>Actinomycetes</taxon>
        <taxon>Streptosporangiales</taxon>
        <taxon>Thermomonosporaceae</taxon>
        <taxon>Actinomadura</taxon>
    </lineage>
</organism>
<dbReference type="InterPro" id="IPR029063">
    <property type="entry name" value="SAM-dependent_MTases_sf"/>
</dbReference>
<dbReference type="GO" id="GO:0008168">
    <property type="term" value="F:methyltransferase activity"/>
    <property type="evidence" value="ECO:0007669"/>
    <property type="project" value="UniProtKB-KW"/>
</dbReference>
<name>A0ABN3PPV5_9ACTN</name>
<dbReference type="PIRSF" id="PIRSF017393">
    <property type="entry name" value="MTase_SAV2177"/>
    <property type="match status" value="1"/>
</dbReference>
<comment type="caution">
    <text evidence="1">The sequence shown here is derived from an EMBL/GenBank/DDBJ whole genome shotgun (WGS) entry which is preliminary data.</text>
</comment>
<dbReference type="CDD" id="cd02440">
    <property type="entry name" value="AdoMet_MTases"/>
    <property type="match status" value="1"/>
</dbReference>
<keyword evidence="1" id="KW-0489">Methyltransferase</keyword>
<protein>
    <submittedName>
        <fullName evidence="1">SAM-dependent methyltransferase</fullName>
    </submittedName>
</protein>
<dbReference type="Gene3D" id="3.40.50.150">
    <property type="entry name" value="Vaccinia Virus protein VP39"/>
    <property type="match status" value="1"/>
</dbReference>
<dbReference type="GO" id="GO:0032259">
    <property type="term" value="P:methylation"/>
    <property type="evidence" value="ECO:0007669"/>
    <property type="project" value="UniProtKB-KW"/>
</dbReference>
<dbReference type="InterPro" id="IPR006764">
    <property type="entry name" value="SAM_dep_MeTrfase_SAV2177_type"/>
</dbReference>
<dbReference type="Proteomes" id="UP001501509">
    <property type="component" value="Unassembled WGS sequence"/>
</dbReference>
<reference evidence="1 2" key="1">
    <citation type="journal article" date="2019" name="Int. J. Syst. Evol. Microbiol.">
        <title>The Global Catalogue of Microorganisms (GCM) 10K type strain sequencing project: providing services to taxonomists for standard genome sequencing and annotation.</title>
        <authorList>
            <consortium name="The Broad Institute Genomics Platform"/>
            <consortium name="The Broad Institute Genome Sequencing Center for Infectious Disease"/>
            <person name="Wu L."/>
            <person name="Ma J."/>
        </authorList>
    </citation>
    <scope>NUCLEOTIDE SEQUENCE [LARGE SCALE GENOMIC DNA]</scope>
    <source>
        <strain evidence="1 2">JCM 6833</strain>
    </source>
</reference>